<dbReference type="InterPro" id="IPR011989">
    <property type="entry name" value="ARM-like"/>
</dbReference>
<feature type="domain" description="Phosphatase 2A Regulatory Subunit A helical" evidence="3">
    <location>
        <begin position="224"/>
        <end position="515"/>
    </location>
</feature>
<name>A0ABQ6MKN8_9STRA</name>
<keyword evidence="1" id="KW-0677">Repeat</keyword>
<proteinExistence type="predicted"/>
<evidence type="ECO:0000259" key="3">
    <source>
        <dbReference type="Pfam" id="PF22956"/>
    </source>
</evidence>
<dbReference type="Pfam" id="PF02985">
    <property type="entry name" value="HEAT"/>
    <property type="match status" value="1"/>
</dbReference>
<evidence type="ECO:0000256" key="1">
    <source>
        <dbReference type="ARBA" id="ARBA00022737"/>
    </source>
</evidence>
<dbReference type="InterPro" id="IPR055231">
    <property type="entry name" value="2AA_helical"/>
</dbReference>
<dbReference type="InterPro" id="IPR051023">
    <property type="entry name" value="PP2A_Regulatory_Subunit_A"/>
</dbReference>
<keyword evidence="5" id="KW-1185">Reference proteome</keyword>
<feature type="repeat" description="HEAT" evidence="2">
    <location>
        <begin position="525"/>
        <end position="562"/>
    </location>
</feature>
<protein>
    <recommendedName>
        <fullName evidence="3">Phosphatase 2A Regulatory Subunit A helical domain-containing protein</fullName>
    </recommendedName>
</protein>
<accession>A0ABQ6MKN8</accession>
<dbReference type="Gene3D" id="1.25.10.10">
    <property type="entry name" value="Leucine-rich Repeat Variant"/>
    <property type="match status" value="1"/>
</dbReference>
<dbReference type="InterPro" id="IPR000357">
    <property type="entry name" value="HEAT"/>
</dbReference>
<feature type="repeat" description="HEAT" evidence="2">
    <location>
        <begin position="370"/>
        <end position="407"/>
    </location>
</feature>
<feature type="repeat" description="HEAT" evidence="2">
    <location>
        <begin position="409"/>
        <end position="447"/>
    </location>
</feature>
<dbReference type="PANTHER" id="PTHR10648:SF4">
    <property type="entry name" value="PROTEIN PHOSPHATASE 2 (FORMERLY 2A), REGULATORY SUBUNIT A, BETA ISOFORM-RELATED"/>
    <property type="match status" value="1"/>
</dbReference>
<dbReference type="PROSITE" id="PS50077">
    <property type="entry name" value="HEAT_REPEAT"/>
    <property type="match status" value="6"/>
</dbReference>
<dbReference type="InterPro" id="IPR021133">
    <property type="entry name" value="HEAT_type_2"/>
</dbReference>
<sequence>MAVLIDGLRSEEVDVRLVSAKSLSTISAALGSERTVDELIPFLSETLDDDDAVLLALAGSLPGLLPLLPPKDVPALLKPLGLLLTVEEAAVRQSAIASLTELLPSFPPGEIVGSLAPLVQRLGSSSFFTSRLSAADLLPVFLRYLPKQGEEGAEGAAQEIEAATALFATLSRDDTPMVRRSAFTSLPAVLGALPKPLLPHLESILPLFTSLAVDGQDSVRLITPATTVKILSLLEAPYTMETSTVVTQRMLPTFLSSAQDRSWRVRWSCAEHFSALLKAIEPLKLPAADPLYTNLLSSYTSLLHDPEPEVRSSSISTLANLCTTSELVLSLLPSLPPLIQDSFPHVRSALSAVLPLLAPALGKDNTQAHLLPLLLPLLKDPDSSVRLALLANLKELNAVVGASTLAQAVLPAVVELAEDTKWRVRQAVILEVPRLARDLGVTFFTSKFTSLCLTWLGDDVSTIRAAATENLQVLSLEFGAEWAMENLVGELHTLQEHPSYLRRLTAIQAAAAMSVIQEDLAVNELLPLVLGLANDSVPNIRFNVAKQLVVMAPNLPAASIQAAVIPALHGLAEDTDRDVEYFAKDAIKKIEDNDAVKTKLAQ</sequence>
<feature type="repeat" description="HEAT" evidence="2">
    <location>
        <begin position="331"/>
        <end position="369"/>
    </location>
</feature>
<evidence type="ECO:0000313" key="4">
    <source>
        <dbReference type="EMBL" id="GMI27671.1"/>
    </source>
</evidence>
<dbReference type="PANTHER" id="PTHR10648">
    <property type="entry name" value="SERINE/THREONINE-PROTEIN PHOSPHATASE PP2A 65 KDA REGULATORY SUBUNIT"/>
    <property type="match status" value="1"/>
</dbReference>
<feature type="repeat" description="HEAT" evidence="2">
    <location>
        <begin position="1"/>
        <end position="38"/>
    </location>
</feature>
<dbReference type="InterPro" id="IPR016024">
    <property type="entry name" value="ARM-type_fold"/>
</dbReference>
<reference evidence="4 5" key="1">
    <citation type="journal article" date="2023" name="Commun. Biol.">
        <title>Genome analysis of Parmales, the sister group of diatoms, reveals the evolutionary specialization of diatoms from phago-mixotrophs to photoautotrophs.</title>
        <authorList>
            <person name="Ban H."/>
            <person name="Sato S."/>
            <person name="Yoshikawa S."/>
            <person name="Yamada K."/>
            <person name="Nakamura Y."/>
            <person name="Ichinomiya M."/>
            <person name="Sato N."/>
            <person name="Blanc-Mathieu R."/>
            <person name="Endo H."/>
            <person name="Kuwata A."/>
            <person name="Ogata H."/>
        </authorList>
    </citation>
    <scope>NUCLEOTIDE SEQUENCE [LARGE SCALE GENOMIC DNA]</scope>
</reference>
<dbReference type="Pfam" id="PF22956">
    <property type="entry name" value="VPS15-like_hel"/>
    <property type="match status" value="1"/>
</dbReference>
<dbReference type="EMBL" id="BRYB01002930">
    <property type="protein sequence ID" value="GMI27671.1"/>
    <property type="molecule type" value="Genomic_DNA"/>
</dbReference>
<evidence type="ECO:0000313" key="5">
    <source>
        <dbReference type="Proteomes" id="UP001165060"/>
    </source>
</evidence>
<dbReference type="Proteomes" id="UP001165060">
    <property type="component" value="Unassembled WGS sequence"/>
</dbReference>
<evidence type="ECO:0000256" key="2">
    <source>
        <dbReference type="PROSITE-ProRule" id="PRU00103"/>
    </source>
</evidence>
<comment type="caution">
    <text evidence="4">The sequence shown here is derived from an EMBL/GenBank/DDBJ whole genome shotgun (WGS) entry which is preliminary data.</text>
</comment>
<dbReference type="SUPFAM" id="SSF48371">
    <property type="entry name" value="ARM repeat"/>
    <property type="match status" value="1"/>
</dbReference>
<feature type="repeat" description="HEAT" evidence="2">
    <location>
        <begin position="250"/>
        <end position="287"/>
    </location>
</feature>
<organism evidence="4 5">
    <name type="scientific">Tetraparma gracilis</name>
    <dbReference type="NCBI Taxonomy" id="2962635"/>
    <lineage>
        <taxon>Eukaryota</taxon>
        <taxon>Sar</taxon>
        <taxon>Stramenopiles</taxon>
        <taxon>Ochrophyta</taxon>
        <taxon>Bolidophyceae</taxon>
        <taxon>Parmales</taxon>
        <taxon>Triparmaceae</taxon>
        <taxon>Tetraparma</taxon>
    </lineage>
</organism>
<gene>
    <name evidence="4" type="ORF">TeGR_g10224</name>
</gene>